<organism evidence="2 3">
    <name type="scientific">Postia placenta MAD-698-R-SB12</name>
    <dbReference type="NCBI Taxonomy" id="670580"/>
    <lineage>
        <taxon>Eukaryota</taxon>
        <taxon>Fungi</taxon>
        <taxon>Dikarya</taxon>
        <taxon>Basidiomycota</taxon>
        <taxon>Agaricomycotina</taxon>
        <taxon>Agaricomycetes</taxon>
        <taxon>Polyporales</taxon>
        <taxon>Adustoporiaceae</taxon>
        <taxon>Rhodonia</taxon>
    </lineage>
</organism>
<dbReference type="OrthoDB" id="70250at2759"/>
<dbReference type="PANTHER" id="PTHR21329:SF3">
    <property type="entry name" value="PHOSPHATIDYLINOSITOL N-ACETYLGLUCOSAMINYLTRANSFERASE SUBUNIT Q"/>
    <property type="match status" value="1"/>
</dbReference>
<dbReference type="PANTHER" id="PTHR21329">
    <property type="entry name" value="PHOSPHATIDYLINOSITOL N-ACETYLGLUCOSAMINYLTRANSFERASE SUBUNIT Q-RELATED"/>
    <property type="match status" value="1"/>
</dbReference>
<proteinExistence type="predicted"/>
<feature type="transmembrane region" description="Helical" evidence="1">
    <location>
        <begin position="323"/>
        <end position="343"/>
    </location>
</feature>
<accession>A0A1X6MPH5</accession>
<dbReference type="GO" id="GO:0006506">
    <property type="term" value="P:GPI anchor biosynthetic process"/>
    <property type="evidence" value="ECO:0007669"/>
    <property type="project" value="InterPro"/>
</dbReference>
<evidence type="ECO:0000313" key="2">
    <source>
        <dbReference type="EMBL" id="OSX58317.1"/>
    </source>
</evidence>
<sequence>MVLRAIYLSCTLREKPDLANVRADCLTQSEIAQSDIPFKDDQPMIYYKRPNRAMMQFYSFGDGELDILPSRETLDILGSKTDPARATLEHDFSRPAFNAQPALDATVLSQLNVAQLLADLVDRAIHTTGHASEDLRSGAQLLHDPTPRIPTQTTSRLPKWLTSLALPMPMVLRDISATGRLLRSIHRNTYTDYLVVEQINVRTEQALFVMTQSTTFMQRDSSRTIEFISRYVKFYNCVWLVLNDIIIGVAFGSFLCENQLLLSRILDQCVQLYLVDSIQHALLWLDNWPAGLKLNTELSQFYCHTLLGVVSIWGYVLQCAAPYFPAFLWIAGTMGGCGMTMVVSLLSDALGFLTAHLYVCYLLTTTAFSQQLSLAGSLWNLFRGKRFNVLRNRLDSWDYDIDQLLLGTILFTLVAFLSPTVLTYYALFAATHLSTITLCAILDTVIALLNHFPLFALMLRIKDPMRLPGKHYSRMRKYQED</sequence>
<keyword evidence="3" id="KW-1185">Reference proteome</keyword>
<keyword evidence="1" id="KW-0812">Transmembrane</keyword>
<name>A0A1X6MPH5_9APHY</name>
<dbReference type="STRING" id="670580.A0A1X6MPH5"/>
<feature type="transmembrane region" description="Helical" evidence="1">
    <location>
        <begin position="234"/>
        <end position="255"/>
    </location>
</feature>
<reference evidence="2 3" key="1">
    <citation type="submission" date="2017-04" db="EMBL/GenBank/DDBJ databases">
        <title>Genome Sequence of the Model Brown-Rot Fungus Postia placenta SB12.</title>
        <authorList>
            <consortium name="DOE Joint Genome Institute"/>
            <person name="Gaskell J."/>
            <person name="Kersten P."/>
            <person name="Larrondo L.F."/>
            <person name="Canessa P."/>
            <person name="Martinez D."/>
            <person name="Hibbett D."/>
            <person name="Schmoll M."/>
            <person name="Kubicek C.P."/>
            <person name="Martinez A.T."/>
            <person name="Yadav J."/>
            <person name="Master E."/>
            <person name="Magnuson J.K."/>
            <person name="James T."/>
            <person name="Yaver D."/>
            <person name="Berka R."/>
            <person name="Labutti K."/>
            <person name="Lipzen A."/>
            <person name="Aerts A."/>
            <person name="Barry K."/>
            <person name="Henrissat B."/>
            <person name="Blanchette R."/>
            <person name="Grigoriev I."/>
            <person name="Cullen D."/>
        </authorList>
    </citation>
    <scope>NUCLEOTIDE SEQUENCE [LARGE SCALE GENOMIC DNA]</scope>
    <source>
        <strain evidence="2 3">MAD-698-R-SB12</strain>
    </source>
</reference>
<evidence type="ECO:0000256" key="1">
    <source>
        <dbReference type="SAM" id="Phobius"/>
    </source>
</evidence>
<protein>
    <submittedName>
        <fullName evidence="2">Uncharacterized protein</fullName>
    </submittedName>
</protein>
<keyword evidence="1" id="KW-0472">Membrane</keyword>
<dbReference type="Proteomes" id="UP000194127">
    <property type="component" value="Unassembled WGS sequence"/>
</dbReference>
<dbReference type="Pfam" id="PF05024">
    <property type="entry name" value="Gpi1"/>
    <property type="match status" value="1"/>
</dbReference>
<feature type="transmembrane region" description="Helical" evidence="1">
    <location>
        <begin position="298"/>
        <end position="316"/>
    </location>
</feature>
<dbReference type="AlphaFoldDB" id="A0A1X6MPH5"/>
<feature type="transmembrane region" description="Helical" evidence="1">
    <location>
        <begin position="355"/>
        <end position="382"/>
    </location>
</feature>
<keyword evidence="1" id="KW-1133">Transmembrane helix</keyword>
<dbReference type="InterPro" id="IPR007720">
    <property type="entry name" value="PigQ/GPI1"/>
</dbReference>
<dbReference type="GO" id="GO:0016020">
    <property type="term" value="C:membrane"/>
    <property type="evidence" value="ECO:0007669"/>
    <property type="project" value="InterPro"/>
</dbReference>
<gene>
    <name evidence="2" type="ORF">POSPLADRAFT_1154447</name>
</gene>
<dbReference type="GeneID" id="36331801"/>
<evidence type="ECO:0000313" key="3">
    <source>
        <dbReference type="Proteomes" id="UP000194127"/>
    </source>
</evidence>
<dbReference type="EMBL" id="KZ110605">
    <property type="protein sequence ID" value="OSX58317.1"/>
    <property type="molecule type" value="Genomic_DNA"/>
</dbReference>
<dbReference type="RefSeq" id="XP_024335111.1">
    <property type="nucleotide sequence ID" value="XM_024486852.1"/>
</dbReference>
<feature type="transmembrane region" description="Helical" evidence="1">
    <location>
        <begin position="403"/>
        <end position="427"/>
    </location>
</feature>
<dbReference type="GO" id="GO:0005783">
    <property type="term" value="C:endoplasmic reticulum"/>
    <property type="evidence" value="ECO:0007669"/>
    <property type="project" value="TreeGrafter"/>
</dbReference>
<feature type="transmembrane region" description="Helical" evidence="1">
    <location>
        <begin position="433"/>
        <end position="457"/>
    </location>
</feature>